<evidence type="ECO:0000256" key="3">
    <source>
        <dbReference type="ARBA" id="ARBA00022692"/>
    </source>
</evidence>
<dbReference type="GO" id="GO:0005886">
    <property type="term" value="C:plasma membrane"/>
    <property type="evidence" value="ECO:0007669"/>
    <property type="project" value="UniProtKB-SubCell"/>
</dbReference>
<comment type="caution">
    <text evidence="8">The sequence shown here is derived from an EMBL/GenBank/DDBJ whole genome shotgun (WGS) entry which is preliminary data.</text>
</comment>
<keyword evidence="3 6" id="KW-0812">Transmembrane</keyword>
<dbReference type="InterPro" id="IPR027379">
    <property type="entry name" value="CLS_N"/>
</dbReference>
<dbReference type="OrthoDB" id="711755at2"/>
<evidence type="ECO:0000313" key="8">
    <source>
        <dbReference type="EMBL" id="TJZ62860.1"/>
    </source>
</evidence>
<dbReference type="RefSeq" id="WP_136899142.1">
    <property type="nucleotide sequence ID" value="NZ_SUME01000001.1"/>
</dbReference>
<evidence type="ECO:0000256" key="4">
    <source>
        <dbReference type="ARBA" id="ARBA00022989"/>
    </source>
</evidence>
<evidence type="ECO:0000256" key="2">
    <source>
        <dbReference type="ARBA" id="ARBA00022475"/>
    </source>
</evidence>
<dbReference type="Pfam" id="PF13396">
    <property type="entry name" value="PLDc_N"/>
    <property type="match status" value="1"/>
</dbReference>
<feature type="domain" description="Cardiolipin synthase N-terminal" evidence="7">
    <location>
        <begin position="27"/>
        <end position="68"/>
    </location>
</feature>
<evidence type="ECO:0000259" key="7">
    <source>
        <dbReference type="Pfam" id="PF13396"/>
    </source>
</evidence>
<sequence>MNACINLGSQEIVLLLVLGIVWIIPFALIIYTLIDLFKRDFTNKSTERILIIFLIAFVPILGSLIYLFGLRKEYPLK</sequence>
<evidence type="ECO:0000256" key="5">
    <source>
        <dbReference type="ARBA" id="ARBA00023136"/>
    </source>
</evidence>
<feature type="transmembrane region" description="Helical" evidence="6">
    <location>
        <begin position="49"/>
        <end position="69"/>
    </location>
</feature>
<dbReference type="Proteomes" id="UP000306808">
    <property type="component" value="Unassembled WGS sequence"/>
</dbReference>
<evidence type="ECO:0000313" key="9">
    <source>
        <dbReference type="Proteomes" id="UP000306808"/>
    </source>
</evidence>
<comment type="subcellular location">
    <subcellularLocation>
        <location evidence="1">Cell membrane</location>
        <topology evidence="1">Multi-pass membrane protein</topology>
    </subcellularLocation>
</comment>
<keyword evidence="5 6" id="KW-0472">Membrane</keyword>
<keyword evidence="2" id="KW-1003">Cell membrane</keyword>
<keyword evidence="9" id="KW-1185">Reference proteome</keyword>
<organism evidence="8 9">
    <name type="scientific">Sphingobacterium olei</name>
    <dbReference type="NCBI Taxonomy" id="2571155"/>
    <lineage>
        <taxon>Bacteria</taxon>
        <taxon>Pseudomonadati</taxon>
        <taxon>Bacteroidota</taxon>
        <taxon>Sphingobacteriia</taxon>
        <taxon>Sphingobacteriales</taxon>
        <taxon>Sphingobacteriaceae</taxon>
        <taxon>Sphingobacterium</taxon>
    </lineage>
</organism>
<protein>
    <recommendedName>
        <fullName evidence="7">Cardiolipin synthase N-terminal domain-containing protein</fullName>
    </recommendedName>
</protein>
<evidence type="ECO:0000256" key="1">
    <source>
        <dbReference type="ARBA" id="ARBA00004651"/>
    </source>
</evidence>
<gene>
    <name evidence="8" type="ORF">FAZ15_00690</name>
</gene>
<evidence type="ECO:0000256" key="6">
    <source>
        <dbReference type="SAM" id="Phobius"/>
    </source>
</evidence>
<keyword evidence="4 6" id="KW-1133">Transmembrane helix</keyword>
<feature type="transmembrane region" description="Helical" evidence="6">
    <location>
        <begin position="12"/>
        <end position="37"/>
    </location>
</feature>
<dbReference type="EMBL" id="SUME01000001">
    <property type="protein sequence ID" value="TJZ62860.1"/>
    <property type="molecule type" value="Genomic_DNA"/>
</dbReference>
<reference evidence="8 9" key="1">
    <citation type="submission" date="2019-04" db="EMBL/GenBank/DDBJ databases">
        <title>Sphingobacterium olei sp. nov., isolated from oil-contaminated soil.</title>
        <authorList>
            <person name="Liu B."/>
        </authorList>
    </citation>
    <scope>NUCLEOTIDE SEQUENCE [LARGE SCALE GENOMIC DNA]</scope>
    <source>
        <strain evidence="8 9">HAL-9</strain>
    </source>
</reference>
<accession>A0A4U0P6F4</accession>
<name>A0A4U0P6F4_9SPHI</name>
<proteinExistence type="predicted"/>
<dbReference type="AlphaFoldDB" id="A0A4U0P6F4"/>